<keyword evidence="2" id="KW-0349">Heme</keyword>
<dbReference type="PANTHER" id="PTHR46696">
    <property type="entry name" value="P450, PUTATIVE (EUROFUNG)-RELATED"/>
    <property type="match status" value="1"/>
</dbReference>
<dbReference type="PRINTS" id="PR00385">
    <property type="entry name" value="P450"/>
</dbReference>
<name>A0ABN2B3H7_9ACTN</name>
<proteinExistence type="inferred from homology"/>
<dbReference type="EMBL" id="BAAAOR010000029">
    <property type="protein sequence ID" value="GAA1532807.1"/>
    <property type="molecule type" value="Genomic_DNA"/>
</dbReference>
<dbReference type="CDD" id="cd11030">
    <property type="entry name" value="CYP105-like"/>
    <property type="match status" value="1"/>
</dbReference>
<keyword evidence="2" id="KW-0503">Monooxygenase</keyword>
<dbReference type="SUPFAM" id="SSF48264">
    <property type="entry name" value="Cytochrome P450"/>
    <property type="match status" value="1"/>
</dbReference>
<keyword evidence="2" id="KW-0479">Metal-binding</keyword>
<keyword evidence="2" id="KW-0408">Iron</keyword>
<protein>
    <submittedName>
        <fullName evidence="3">Cytochrome P450</fullName>
    </submittedName>
</protein>
<dbReference type="InterPro" id="IPR036396">
    <property type="entry name" value="Cyt_P450_sf"/>
</dbReference>
<dbReference type="PANTHER" id="PTHR46696:SF1">
    <property type="entry name" value="CYTOCHROME P450 YJIB-RELATED"/>
    <property type="match status" value="1"/>
</dbReference>
<organism evidence="3 4">
    <name type="scientific">Nocardioides humi</name>
    <dbReference type="NCBI Taxonomy" id="449461"/>
    <lineage>
        <taxon>Bacteria</taxon>
        <taxon>Bacillati</taxon>
        <taxon>Actinomycetota</taxon>
        <taxon>Actinomycetes</taxon>
        <taxon>Propionibacteriales</taxon>
        <taxon>Nocardioidaceae</taxon>
        <taxon>Nocardioides</taxon>
    </lineage>
</organism>
<evidence type="ECO:0000313" key="3">
    <source>
        <dbReference type="EMBL" id="GAA1532807.1"/>
    </source>
</evidence>
<keyword evidence="4" id="KW-1185">Reference proteome</keyword>
<gene>
    <name evidence="3" type="ORF">GCM10009788_39870</name>
</gene>
<dbReference type="InterPro" id="IPR017972">
    <property type="entry name" value="Cyt_P450_CS"/>
</dbReference>
<keyword evidence="2" id="KW-0560">Oxidoreductase</keyword>
<comment type="similarity">
    <text evidence="1 2">Belongs to the cytochrome P450 family.</text>
</comment>
<dbReference type="PROSITE" id="PS00086">
    <property type="entry name" value="CYTOCHROME_P450"/>
    <property type="match status" value="1"/>
</dbReference>
<sequence>MTHSESTWPQRREAGCPIDPPAVIARLREEHAGPARVRLYDGTTPWLVTRYRDVKAVLADRAMSADPRTPGFPHPSEKTKVGRSKLRNFQRMDPPEHDDHRRMLAPAFSLANVEQKRPFVEETVELLLDDLEKSGPGADLVSLVAEPLPARVTCQLLGLPLSDSEFFQYCVKTWTSETKSPEEGARASEELLQYFADLVADRNEHRGEDLVSQMIRDHVDPGRLSLDELEHMLFLLLVGGFDTTANMIAVGMLVLFQNPEQLVQLRRSPDLWPGAIEELLRYVTPAHEVGYRLALEDREVGGCPVSAGEGVIAPIMAANRDPNVFVDPDRLDIHRNARHHVAFGFGVHQCLGQPLARLELSIVFRRLLERFPDLHLACEPHELEYTEALVVGVHSLPVAW</sequence>
<reference evidence="3 4" key="1">
    <citation type="journal article" date="2019" name="Int. J. Syst. Evol. Microbiol.">
        <title>The Global Catalogue of Microorganisms (GCM) 10K type strain sequencing project: providing services to taxonomists for standard genome sequencing and annotation.</title>
        <authorList>
            <consortium name="The Broad Institute Genomics Platform"/>
            <consortium name="The Broad Institute Genome Sequencing Center for Infectious Disease"/>
            <person name="Wu L."/>
            <person name="Ma J."/>
        </authorList>
    </citation>
    <scope>NUCLEOTIDE SEQUENCE [LARGE SCALE GENOMIC DNA]</scope>
    <source>
        <strain evidence="3 4">JCM 14942</strain>
    </source>
</reference>
<dbReference type="Gene3D" id="1.10.630.10">
    <property type="entry name" value="Cytochrome P450"/>
    <property type="match status" value="1"/>
</dbReference>
<dbReference type="Proteomes" id="UP001500842">
    <property type="component" value="Unassembled WGS sequence"/>
</dbReference>
<evidence type="ECO:0000256" key="2">
    <source>
        <dbReference type="RuleBase" id="RU000461"/>
    </source>
</evidence>
<comment type="caution">
    <text evidence="3">The sequence shown here is derived from an EMBL/GenBank/DDBJ whole genome shotgun (WGS) entry which is preliminary data.</text>
</comment>
<evidence type="ECO:0000256" key="1">
    <source>
        <dbReference type="ARBA" id="ARBA00010617"/>
    </source>
</evidence>
<dbReference type="PRINTS" id="PR00359">
    <property type="entry name" value="BP450"/>
</dbReference>
<dbReference type="InterPro" id="IPR002397">
    <property type="entry name" value="Cyt_P450_B"/>
</dbReference>
<dbReference type="InterPro" id="IPR001128">
    <property type="entry name" value="Cyt_P450"/>
</dbReference>
<dbReference type="RefSeq" id="WP_141004204.1">
    <property type="nucleotide sequence ID" value="NZ_BAAAOR010000029.1"/>
</dbReference>
<dbReference type="Pfam" id="PF00067">
    <property type="entry name" value="p450"/>
    <property type="match status" value="1"/>
</dbReference>
<accession>A0ABN2B3H7</accession>
<evidence type="ECO:0000313" key="4">
    <source>
        <dbReference type="Proteomes" id="UP001500842"/>
    </source>
</evidence>